<evidence type="ECO:0000256" key="3">
    <source>
        <dbReference type="ARBA" id="ARBA00022692"/>
    </source>
</evidence>
<keyword evidence="6" id="KW-0813">Transport</keyword>
<evidence type="ECO:0000256" key="6">
    <source>
        <dbReference type="RuleBase" id="RU004057"/>
    </source>
</evidence>
<evidence type="ECO:0000256" key="5">
    <source>
        <dbReference type="ARBA" id="ARBA00023136"/>
    </source>
</evidence>
<gene>
    <name evidence="10" type="ordered locus">CHAB381_1219</name>
</gene>
<dbReference type="AlphaFoldDB" id="A7I2N2"/>
<dbReference type="Pfam" id="PF01618">
    <property type="entry name" value="MotA_ExbB"/>
    <property type="match status" value="1"/>
</dbReference>
<comment type="similarity">
    <text evidence="6">Belongs to the exbB/tolQ family.</text>
</comment>
<evidence type="ECO:0000256" key="4">
    <source>
        <dbReference type="ARBA" id="ARBA00022989"/>
    </source>
</evidence>
<comment type="subcellular location">
    <subcellularLocation>
        <location evidence="1">Cell inner membrane</location>
        <topology evidence="1">Multi-pass membrane protein</topology>
    </subcellularLocation>
    <subcellularLocation>
        <location evidence="6">Membrane</location>
        <topology evidence="6">Multi-pass membrane protein</topology>
    </subcellularLocation>
</comment>
<keyword evidence="5 8" id="KW-0472">Membrane</keyword>
<evidence type="ECO:0000313" key="10">
    <source>
        <dbReference type="EMBL" id="ABS52252.1"/>
    </source>
</evidence>
<feature type="transmembrane region" description="Helical" evidence="8">
    <location>
        <begin position="168"/>
        <end position="192"/>
    </location>
</feature>
<dbReference type="OrthoDB" id="5359644at2"/>
<feature type="transmembrane region" description="Helical" evidence="8">
    <location>
        <begin position="21"/>
        <end position="44"/>
    </location>
</feature>
<feature type="transmembrane region" description="Helical" evidence="8">
    <location>
        <begin position="50"/>
        <end position="67"/>
    </location>
</feature>
<name>A7I2N2_CAMHC</name>
<evidence type="ECO:0000256" key="7">
    <source>
        <dbReference type="SAM" id="Coils"/>
    </source>
</evidence>
<feature type="domain" description="MotA/TolQ/ExbB proton channel" evidence="9">
    <location>
        <begin position="122"/>
        <end position="207"/>
    </location>
</feature>
<keyword evidence="4 8" id="KW-1133">Transmembrane helix</keyword>
<dbReference type="KEGG" id="cha:CHAB381_1219"/>
<keyword evidence="7" id="KW-0175">Coiled coil</keyword>
<dbReference type="EMBL" id="CP000776">
    <property type="protein sequence ID" value="ABS52252.1"/>
    <property type="molecule type" value="Genomic_DNA"/>
</dbReference>
<evidence type="ECO:0000259" key="9">
    <source>
        <dbReference type="Pfam" id="PF01618"/>
    </source>
</evidence>
<evidence type="ECO:0000256" key="1">
    <source>
        <dbReference type="ARBA" id="ARBA00004429"/>
    </source>
</evidence>
<dbReference type="RefSeq" id="WP_012109074.1">
    <property type="nucleotide sequence ID" value="NC_009714.1"/>
</dbReference>
<dbReference type="eggNOG" id="COG0811">
    <property type="taxonomic scope" value="Bacteria"/>
</dbReference>
<feature type="transmembrane region" description="Helical" evidence="8">
    <location>
        <begin position="129"/>
        <end position="148"/>
    </location>
</feature>
<dbReference type="InterPro" id="IPR002898">
    <property type="entry name" value="MotA_ExbB_proton_chnl"/>
</dbReference>
<keyword evidence="6" id="KW-0653">Protein transport</keyword>
<keyword evidence="11" id="KW-1185">Reference proteome</keyword>
<evidence type="ECO:0000256" key="2">
    <source>
        <dbReference type="ARBA" id="ARBA00022475"/>
    </source>
</evidence>
<dbReference type="STRING" id="360107.CHAB381_1219"/>
<evidence type="ECO:0000256" key="8">
    <source>
        <dbReference type="SAM" id="Phobius"/>
    </source>
</evidence>
<reference evidence="11" key="1">
    <citation type="submission" date="2007-07" db="EMBL/GenBank/DDBJ databases">
        <title>Complete genome sequence of Campylobacter hominis ATCC BAA-381, a commensal isolated from the human gastrointestinal tract.</title>
        <authorList>
            <person name="Fouts D.E."/>
            <person name="Mongodin E.F."/>
            <person name="Puiu D."/>
            <person name="Sebastian Y."/>
            <person name="Miller W.G."/>
            <person name="Mandrell R.E."/>
            <person name="Nelson K.E."/>
        </authorList>
    </citation>
    <scope>NUCLEOTIDE SEQUENCE [LARGE SCALE GENOMIC DNA]</scope>
    <source>
        <strain evidence="11">ATCC BAA-381 / LMG 19568 / NCTC 13146 / CH001A</strain>
    </source>
</reference>
<keyword evidence="3 8" id="KW-0812">Transmembrane</keyword>
<protein>
    <recommendedName>
        <fullName evidence="9">MotA/TolQ/ExbB proton channel domain-containing protein</fullName>
    </recommendedName>
</protein>
<dbReference type="Proteomes" id="UP000002407">
    <property type="component" value="Chromosome"/>
</dbReference>
<sequence length="390" mass="45042">MENDSIELNLPENSNQPLIFVYLKIISVPVLVFAIFLLGFFGVISLKVELHSILMLTVLLIIALILARQNAEYGCRAFENKIDNFKIKLKSFIMSHLLIIANKKKSSVSFENFADFYSNNLRNENYSSVATMIFPMFGILGTFISIAISMPEFSSQNINMLEKEISQLLSGVGTAFYISIYGIFLAIWWLYFEKKGISKFQKLIIRYKNATKNFFWEEHEITECYLSEILNANLQTNKSIISNLNSDFSDKLNNTLNQKIKNLDEILDSEREILKESNEKLKSINEMLKKIDISSTAKSYNEISNILQNIIYNLNRNENSKDEKIEKFSNSIEKFIDELSKFSADFKNSINENTKKIEKIFDQDELESANDEIINRLQQTLSNLDKADEK</sequence>
<accession>A7I2N2</accession>
<dbReference type="HOGENOM" id="CLU_051138_0_0_7"/>
<dbReference type="GO" id="GO:0015031">
    <property type="term" value="P:protein transport"/>
    <property type="evidence" value="ECO:0007669"/>
    <property type="project" value="UniProtKB-KW"/>
</dbReference>
<keyword evidence="2" id="KW-1003">Cell membrane</keyword>
<feature type="coiled-coil region" evidence="7">
    <location>
        <begin position="253"/>
        <end position="287"/>
    </location>
</feature>
<evidence type="ECO:0000313" key="11">
    <source>
        <dbReference type="Proteomes" id="UP000002407"/>
    </source>
</evidence>
<dbReference type="GO" id="GO:0005886">
    <property type="term" value="C:plasma membrane"/>
    <property type="evidence" value="ECO:0007669"/>
    <property type="project" value="UniProtKB-SubCell"/>
</dbReference>
<feature type="coiled-coil region" evidence="7">
    <location>
        <begin position="363"/>
        <end position="390"/>
    </location>
</feature>
<organism evidence="10 11">
    <name type="scientific">Campylobacter hominis (strain ATCC BAA-381 / DSM 21671 / CCUG 45161 / LMG 19568 / NCTC 13146 / CH001A)</name>
    <dbReference type="NCBI Taxonomy" id="360107"/>
    <lineage>
        <taxon>Bacteria</taxon>
        <taxon>Pseudomonadati</taxon>
        <taxon>Campylobacterota</taxon>
        <taxon>Epsilonproteobacteria</taxon>
        <taxon>Campylobacterales</taxon>
        <taxon>Campylobacteraceae</taxon>
        <taxon>Campylobacter</taxon>
    </lineage>
</organism>
<proteinExistence type="inferred from homology"/>